<accession>A0A6C0I701</accession>
<name>A0A6C0I701_9ZZZZ</name>
<reference evidence="1" key="1">
    <citation type="journal article" date="2020" name="Nature">
        <title>Giant virus diversity and host interactions through global metagenomics.</title>
        <authorList>
            <person name="Schulz F."/>
            <person name="Roux S."/>
            <person name="Paez-Espino D."/>
            <person name="Jungbluth S."/>
            <person name="Walsh D.A."/>
            <person name="Denef V.J."/>
            <person name="McMahon K.D."/>
            <person name="Konstantinidis K.T."/>
            <person name="Eloe-Fadrosh E.A."/>
            <person name="Kyrpides N.C."/>
            <person name="Woyke T."/>
        </authorList>
    </citation>
    <scope>NUCLEOTIDE SEQUENCE</scope>
    <source>
        <strain evidence="1">GVMAG-M-3300023184-51</strain>
    </source>
</reference>
<evidence type="ECO:0000313" key="1">
    <source>
        <dbReference type="EMBL" id="QHT88761.1"/>
    </source>
</evidence>
<dbReference type="EMBL" id="MN740122">
    <property type="protein sequence ID" value="QHT88761.1"/>
    <property type="molecule type" value="Genomic_DNA"/>
</dbReference>
<protein>
    <submittedName>
        <fullName evidence="1">Uncharacterized protein</fullName>
    </submittedName>
</protein>
<proteinExistence type="predicted"/>
<sequence length="71" mass="8282">MKIPKSKRLLKKQAENIMAEKLCRCIKKVDIHNEAKSIGVCTKTIINNKGYTRGKFTCKKNRTIKFRRSNK</sequence>
<dbReference type="AlphaFoldDB" id="A0A6C0I701"/>
<organism evidence="1">
    <name type="scientific">viral metagenome</name>
    <dbReference type="NCBI Taxonomy" id="1070528"/>
    <lineage>
        <taxon>unclassified sequences</taxon>
        <taxon>metagenomes</taxon>
        <taxon>organismal metagenomes</taxon>
    </lineage>
</organism>